<dbReference type="SUPFAM" id="SSF52080">
    <property type="entry name" value="Ribosomal proteins L15p and L18e"/>
    <property type="match status" value="1"/>
</dbReference>
<dbReference type="Gene3D" id="3.100.10.10">
    <property type="match status" value="1"/>
</dbReference>
<evidence type="ECO:0000256" key="3">
    <source>
        <dbReference type="ARBA" id="ARBA00023274"/>
    </source>
</evidence>
<comment type="caution">
    <text evidence="7">The sequence shown here is derived from an EMBL/GenBank/DDBJ whole genome shotgun (WGS) entry which is preliminary data.</text>
</comment>
<evidence type="ECO:0000313" key="8">
    <source>
        <dbReference type="Proteomes" id="UP000230922"/>
    </source>
</evidence>
<dbReference type="InterPro" id="IPR005749">
    <property type="entry name" value="Ribosomal_uL15_bac-type"/>
</dbReference>
<gene>
    <name evidence="4 7" type="primary">rplO</name>
    <name evidence="7" type="ORF">COT92_01080</name>
</gene>
<dbReference type="PANTHER" id="PTHR12934:SF11">
    <property type="entry name" value="LARGE RIBOSOMAL SUBUNIT PROTEIN UL15M"/>
    <property type="match status" value="1"/>
</dbReference>
<dbReference type="Pfam" id="PF00828">
    <property type="entry name" value="Ribosomal_L27A"/>
    <property type="match status" value="1"/>
</dbReference>
<keyword evidence="3 4" id="KW-0687">Ribonucleoprotein</keyword>
<evidence type="ECO:0000256" key="5">
    <source>
        <dbReference type="SAM" id="MobiDB-lite"/>
    </source>
</evidence>
<keyword evidence="2 4" id="KW-0689">Ribosomal protein</keyword>
<evidence type="ECO:0000256" key="4">
    <source>
        <dbReference type="HAMAP-Rule" id="MF_01341"/>
    </source>
</evidence>
<dbReference type="GO" id="GO:0006412">
    <property type="term" value="P:translation"/>
    <property type="evidence" value="ECO:0007669"/>
    <property type="project" value="UniProtKB-UniRule"/>
</dbReference>
<evidence type="ECO:0000259" key="6">
    <source>
        <dbReference type="Pfam" id="PF00828"/>
    </source>
</evidence>
<comment type="function">
    <text evidence="4">Binds to the 23S rRNA.</text>
</comment>
<dbReference type="EMBL" id="PFAK01000016">
    <property type="protein sequence ID" value="PIR96464.1"/>
    <property type="molecule type" value="Genomic_DNA"/>
</dbReference>
<dbReference type="PANTHER" id="PTHR12934">
    <property type="entry name" value="50S RIBOSOMAL PROTEIN L15"/>
    <property type="match status" value="1"/>
</dbReference>
<sequence>MLKLHELKRHPGASRKRKVVGRGLSSGHGTYSTRGAKGQKARTGHSKLPAGFEGGRQPLIRQLPKSRGFRSLTGKAAVVSLTKLNVFKDGDTVNLIALKKKGLINKNAKAAKILKGEIKKSLTISIPASASVKMAVEKAGGKIV</sequence>
<dbReference type="InterPro" id="IPR036227">
    <property type="entry name" value="Ribosomal_uL15/eL18_sf"/>
</dbReference>
<name>A0A2H0VBI7_9BACT</name>
<feature type="compositionally biased region" description="Basic residues" evidence="5">
    <location>
        <begin position="1"/>
        <end position="20"/>
    </location>
</feature>
<dbReference type="NCBIfam" id="TIGR01071">
    <property type="entry name" value="rplO_bact"/>
    <property type="match status" value="1"/>
</dbReference>
<dbReference type="InterPro" id="IPR030878">
    <property type="entry name" value="Ribosomal_uL15"/>
</dbReference>
<comment type="subunit">
    <text evidence="4">Part of the 50S ribosomal subunit.</text>
</comment>
<proteinExistence type="inferred from homology"/>
<keyword evidence="4" id="KW-0699">rRNA-binding</keyword>
<feature type="region of interest" description="Disordered" evidence="5">
    <location>
        <begin position="1"/>
        <end position="56"/>
    </location>
</feature>
<dbReference type="GO" id="GO:0022625">
    <property type="term" value="C:cytosolic large ribosomal subunit"/>
    <property type="evidence" value="ECO:0007669"/>
    <property type="project" value="TreeGrafter"/>
</dbReference>
<protein>
    <recommendedName>
        <fullName evidence="4">Large ribosomal subunit protein uL15</fullName>
    </recommendedName>
</protein>
<dbReference type="Proteomes" id="UP000230922">
    <property type="component" value="Unassembled WGS sequence"/>
</dbReference>
<dbReference type="InterPro" id="IPR021131">
    <property type="entry name" value="Ribosomal_uL15/eL18"/>
</dbReference>
<dbReference type="HAMAP" id="MF_01341">
    <property type="entry name" value="Ribosomal_uL15"/>
    <property type="match status" value="1"/>
</dbReference>
<feature type="domain" description="Large ribosomal subunit protein uL15/eL18" evidence="6">
    <location>
        <begin position="81"/>
        <end position="144"/>
    </location>
</feature>
<comment type="similarity">
    <text evidence="1 4">Belongs to the universal ribosomal protein uL15 family.</text>
</comment>
<dbReference type="AlphaFoldDB" id="A0A2H0VBI7"/>
<evidence type="ECO:0000256" key="2">
    <source>
        <dbReference type="ARBA" id="ARBA00022980"/>
    </source>
</evidence>
<accession>A0A2H0VBI7</accession>
<evidence type="ECO:0000256" key="1">
    <source>
        <dbReference type="ARBA" id="ARBA00007320"/>
    </source>
</evidence>
<keyword evidence="4" id="KW-0694">RNA-binding</keyword>
<evidence type="ECO:0000313" key="7">
    <source>
        <dbReference type="EMBL" id="PIR96464.1"/>
    </source>
</evidence>
<reference evidence="8" key="1">
    <citation type="submission" date="2017-09" db="EMBL/GenBank/DDBJ databases">
        <title>Depth-based differentiation of microbial function through sediment-hosted aquifers and enrichment of novel symbionts in the deep terrestrial subsurface.</title>
        <authorList>
            <person name="Probst A.J."/>
            <person name="Ladd B."/>
            <person name="Jarett J.K."/>
            <person name="Geller-Mcgrath D.E."/>
            <person name="Sieber C.M.K."/>
            <person name="Emerson J.B."/>
            <person name="Anantharaman K."/>
            <person name="Thomas B.C."/>
            <person name="Malmstrom R."/>
            <person name="Stieglmeier M."/>
            <person name="Klingl A."/>
            <person name="Woyke T."/>
            <person name="Ryan C.M."/>
            <person name="Banfield J.F."/>
        </authorList>
    </citation>
    <scope>NUCLEOTIDE SEQUENCE [LARGE SCALE GENOMIC DNA]</scope>
</reference>
<dbReference type="GO" id="GO:0019843">
    <property type="term" value="F:rRNA binding"/>
    <property type="evidence" value="ECO:0007669"/>
    <property type="project" value="UniProtKB-UniRule"/>
</dbReference>
<organism evidence="7 8">
    <name type="scientific">Candidatus Doudnabacteria bacterium CG10_big_fil_rev_8_21_14_0_10_42_18</name>
    <dbReference type="NCBI Taxonomy" id="1974552"/>
    <lineage>
        <taxon>Bacteria</taxon>
        <taxon>Candidatus Doudnaibacteriota</taxon>
    </lineage>
</organism>
<dbReference type="GO" id="GO:0003735">
    <property type="term" value="F:structural constituent of ribosome"/>
    <property type="evidence" value="ECO:0007669"/>
    <property type="project" value="InterPro"/>
</dbReference>